<dbReference type="eggNOG" id="COG1073">
    <property type="taxonomic scope" value="Bacteria"/>
</dbReference>
<evidence type="ECO:0000256" key="1">
    <source>
        <dbReference type="ARBA" id="ARBA00022801"/>
    </source>
</evidence>
<dbReference type="PANTHER" id="PTHR22946:SF9">
    <property type="entry name" value="POLYKETIDE TRANSFERASE AF380"/>
    <property type="match status" value="1"/>
</dbReference>
<dbReference type="GO" id="GO:0008236">
    <property type="term" value="F:serine-type peptidase activity"/>
    <property type="evidence" value="ECO:0007669"/>
    <property type="project" value="InterPro"/>
</dbReference>
<dbReference type="Proteomes" id="UP000028542">
    <property type="component" value="Unassembled WGS sequence"/>
</dbReference>
<dbReference type="GO" id="GO:0052689">
    <property type="term" value="F:carboxylic ester hydrolase activity"/>
    <property type="evidence" value="ECO:0007669"/>
    <property type="project" value="UniProtKB-ARBA"/>
</dbReference>
<dbReference type="EMBL" id="JPMD01000024">
    <property type="protein sequence ID" value="KEZ86287.1"/>
    <property type="molecule type" value="Genomic_DNA"/>
</dbReference>
<dbReference type="AlphaFoldDB" id="A0A084JBF3"/>
<keyword evidence="4" id="KW-1185">Reference proteome</keyword>
<dbReference type="GO" id="GO:0006508">
    <property type="term" value="P:proteolysis"/>
    <property type="evidence" value="ECO:0007669"/>
    <property type="project" value="InterPro"/>
</dbReference>
<protein>
    <recommendedName>
        <fullName evidence="2">Peptidase S9 prolyl oligopeptidase catalytic domain-containing protein</fullName>
    </recommendedName>
</protein>
<dbReference type="InterPro" id="IPR001375">
    <property type="entry name" value="Peptidase_S9_cat"/>
</dbReference>
<evidence type="ECO:0000313" key="4">
    <source>
        <dbReference type="Proteomes" id="UP000028542"/>
    </source>
</evidence>
<dbReference type="Pfam" id="PF00326">
    <property type="entry name" value="Peptidase_S9"/>
    <property type="match status" value="1"/>
</dbReference>
<gene>
    <name evidence="3" type="ORF">IO99_10455</name>
</gene>
<accession>A0A084JBF3</accession>
<dbReference type="InterPro" id="IPR050261">
    <property type="entry name" value="FrsA_esterase"/>
</dbReference>
<proteinExistence type="predicted"/>
<dbReference type="SUPFAM" id="SSF53474">
    <property type="entry name" value="alpha/beta-Hydrolases"/>
    <property type="match status" value="1"/>
</dbReference>
<name>A0A084JBF3_9CLOT</name>
<feature type="domain" description="Peptidase S9 prolyl oligopeptidase catalytic" evidence="2">
    <location>
        <begin position="93"/>
        <end position="239"/>
    </location>
</feature>
<dbReference type="PANTHER" id="PTHR22946">
    <property type="entry name" value="DIENELACTONE HYDROLASE DOMAIN-CONTAINING PROTEIN-RELATED"/>
    <property type="match status" value="1"/>
</dbReference>
<evidence type="ECO:0000259" key="2">
    <source>
        <dbReference type="Pfam" id="PF00326"/>
    </source>
</evidence>
<reference evidence="3 4" key="1">
    <citation type="submission" date="2014-07" db="EMBL/GenBank/DDBJ databases">
        <title>Draft genome of Clostridium sulfidigenes 113A isolated from sediments associated with methane hydrate from Krishna Godavari basin.</title>
        <authorList>
            <person name="Honkalas V.S."/>
            <person name="Dabir A.P."/>
            <person name="Arora P."/>
            <person name="Dhakephalkar P.K."/>
        </authorList>
    </citation>
    <scope>NUCLEOTIDE SEQUENCE [LARGE SCALE GENOMIC DNA]</scope>
    <source>
        <strain evidence="3 4">113A</strain>
    </source>
</reference>
<dbReference type="InterPro" id="IPR029058">
    <property type="entry name" value="AB_hydrolase_fold"/>
</dbReference>
<dbReference type="STRING" id="318464.IO99_10455"/>
<comment type="caution">
    <text evidence="3">The sequence shown here is derived from an EMBL/GenBank/DDBJ whole genome shotgun (WGS) entry which is preliminary data.</text>
</comment>
<organism evidence="3 4">
    <name type="scientific">Clostridium sulfidigenes</name>
    <dbReference type="NCBI Taxonomy" id="318464"/>
    <lineage>
        <taxon>Bacteria</taxon>
        <taxon>Bacillati</taxon>
        <taxon>Bacillota</taxon>
        <taxon>Clostridia</taxon>
        <taxon>Eubacteriales</taxon>
        <taxon>Clostridiaceae</taxon>
        <taxon>Clostridium</taxon>
    </lineage>
</organism>
<dbReference type="Gene3D" id="3.40.50.1820">
    <property type="entry name" value="alpha/beta hydrolase"/>
    <property type="match status" value="1"/>
</dbReference>
<keyword evidence="1" id="KW-0378">Hydrolase</keyword>
<dbReference type="RefSeq" id="WP_035132956.1">
    <property type="nucleotide sequence ID" value="NZ_JPMD01000024.1"/>
</dbReference>
<sequence>MWINNLVNFKKVYIENISTLIIYPKNFTEKLPVIFFYHGWSSNKDVHKNLGSFLACNGYMVVIPDSINHGERGTIDYWQGESGLTKFWPTVLSSVKEFSFILDYIKSNYNIDEHRIGVSGHSMGGMITSGIIAHNKCIKAGVIMNSSGAWVEATLEIIGDQYKDNKDYIDKSLNELSSYSPINNINNFNNTPLLLLHGDKDALVPIKSEIAFFNAIKDHYQNKDLVDMKTYDRLNHYITEAIVSEALQWFDTYL</sequence>
<evidence type="ECO:0000313" key="3">
    <source>
        <dbReference type="EMBL" id="KEZ86287.1"/>
    </source>
</evidence>